<feature type="transmembrane region" description="Helical" evidence="1">
    <location>
        <begin position="201"/>
        <end position="223"/>
    </location>
</feature>
<sequence length="229" mass="23898">MAVNRLHDPGFLEGSLKSRSFVEALAASPTYDAFPELKPSSFRGIPSLWISEAEILALAAPFQFTLVGGLEGGSDVANNSRVLVAELDGASFPVGADSPSADILVVLKVLGNNGAMNLETPFIVDVCPGVAPSASDVKNVEMDVANNCLINLIPSPIVSPSLLVGIEVEAVVSLVDGACALGDGVSDGSAWVCSTHLVYDLLGVFSCGWFLGFLCCAFVLLNFSKYEDI</sequence>
<keyword evidence="1" id="KW-0472">Membrane</keyword>
<dbReference type="Proteomes" id="UP001552299">
    <property type="component" value="Unassembled WGS sequence"/>
</dbReference>
<keyword evidence="1" id="KW-0812">Transmembrane</keyword>
<proteinExistence type="predicted"/>
<evidence type="ECO:0000256" key="1">
    <source>
        <dbReference type="SAM" id="Phobius"/>
    </source>
</evidence>
<dbReference type="EMBL" id="JANQDX010000014">
    <property type="protein sequence ID" value="KAL0912418.1"/>
    <property type="molecule type" value="Genomic_DNA"/>
</dbReference>
<reference evidence="2 3" key="1">
    <citation type="journal article" date="2024" name="Plant Biotechnol. J.">
        <title>Dendrobium thyrsiflorum genome and its molecular insights into genes involved in important horticultural traits.</title>
        <authorList>
            <person name="Chen B."/>
            <person name="Wang J.Y."/>
            <person name="Zheng P.J."/>
            <person name="Li K.L."/>
            <person name="Liang Y.M."/>
            <person name="Chen X.F."/>
            <person name="Zhang C."/>
            <person name="Zhao X."/>
            <person name="He X."/>
            <person name="Zhang G.Q."/>
            <person name="Liu Z.J."/>
            <person name="Xu Q."/>
        </authorList>
    </citation>
    <scope>NUCLEOTIDE SEQUENCE [LARGE SCALE GENOMIC DNA]</scope>
    <source>
        <strain evidence="2">GZMU011</strain>
    </source>
</reference>
<dbReference type="AlphaFoldDB" id="A0ABD0UQE7"/>
<keyword evidence="3" id="KW-1185">Reference proteome</keyword>
<name>A0ABD0UQE7_DENTH</name>
<gene>
    <name evidence="2" type="ORF">M5K25_018388</name>
</gene>
<keyword evidence="1" id="KW-1133">Transmembrane helix</keyword>
<accession>A0ABD0UQE7</accession>
<evidence type="ECO:0000313" key="3">
    <source>
        <dbReference type="Proteomes" id="UP001552299"/>
    </source>
</evidence>
<evidence type="ECO:0000313" key="2">
    <source>
        <dbReference type="EMBL" id="KAL0912418.1"/>
    </source>
</evidence>
<comment type="caution">
    <text evidence="2">The sequence shown here is derived from an EMBL/GenBank/DDBJ whole genome shotgun (WGS) entry which is preliminary data.</text>
</comment>
<protein>
    <submittedName>
        <fullName evidence="2">Uncharacterized protein</fullName>
    </submittedName>
</protein>
<organism evidence="2 3">
    <name type="scientific">Dendrobium thyrsiflorum</name>
    <name type="common">Pinecone-like raceme dendrobium</name>
    <name type="synonym">Orchid</name>
    <dbReference type="NCBI Taxonomy" id="117978"/>
    <lineage>
        <taxon>Eukaryota</taxon>
        <taxon>Viridiplantae</taxon>
        <taxon>Streptophyta</taxon>
        <taxon>Embryophyta</taxon>
        <taxon>Tracheophyta</taxon>
        <taxon>Spermatophyta</taxon>
        <taxon>Magnoliopsida</taxon>
        <taxon>Liliopsida</taxon>
        <taxon>Asparagales</taxon>
        <taxon>Orchidaceae</taxon>
        <taxon>Epidendroideae</taxon>
        <taxon>Malaxideae</taxon>
        <taxon>Dendrobiinae</taxon>
        <taxon>Dendrobium</taxon>
    </lineage>
</organism>